<dbReference type="CDD" id="cd07812">
    <property type="entry name" value="SRPBCC"/>
    <property type="match status" value="1"/>
</dbReference>
<name>A0A4P9WAZ6_9FUNG</name>
<evidence type="ECO:0000256" key="1">
    <source>
        <dbReference type="SAM" id="Phobius"/>
    </source>
</evidence>
<evidence type="ECO:0000256" key="2">
    <source>
        <dbReference type="SAM" id="SignalP"/>
    </source>
</evidence>
<gene>
    <name evidence="3" type="ORF">BDK51DRAFT_16609</name>
</gene>
<feature type="signal peptide" evidence="2">
    <location>
        <begin position="1"/>
        <end position="24"/>
    </location>
</feature>
<accession>A0A4P9WAZ6</accession>
<reference evidence="4" key="1">
    <citation type="journal article" date="2018" name="Nat. Microbiol.">
        <title>Leveraging single-cell genomics to expand the fungal tree of life.</title>
        <authorList>
            <person name="Ahrendt S.R."/>
            <person name="Quandt C.A."/>
            <person name="Ciobanu D."/>
            <person name="Clum A."/>
            <person name="Salamov A."/>
            <person name="Andreopoulos B."/>
            <person name="Cheng J.F."/>
            <person name="Woyke T."/>
            <person name="Pelin A."/>
            <person name="Henrissat B."/>
            <person name="Reynolds N.K."/>
            <person name="Benny G.L."/>
            <person name="Smith M.E."/>
            <person name="James T.Y."/>
            <person name="Grigoriev I.V."/>
        </authorList>
    </citation>
    <scope>NUCLEOTIDE SEQUENCE [LARGE SCALE GENOMIC DNA]</scope>
</reference>
<protein>
    <recommendedName>
        <fullName evidence="5">Coenzyme Q-binding protein COQ10 START domain-containing protein</fullName>
    </recommendedName>
</protein>
<evidence type="ECO:0000313" key="3">
    <source>
        <dbReference type="EMBL" id="RKO88755.1"/>
    </source>
</evidence>
<evidence type="ECO:0008006" key="5">
    <source>
        <dbReference type="Google" id="ProtNLM"/>
    </source>
</evidence>
<dbReference type="EMBL" id="KZ996502">
    <property type="protein sequence ID" value="RKO88755.1"/>
    <property type="molecule type" value="Genomic_DNA"/>
</dbReference>
<dbReference type="Gene3D" id="3.30.530.20">
    <property type="match status" value="1"/>
</dbReference>
<proteinExistence type="predicted"/>
<evidence type="ECO:0000313" key="4">
    <source>
        <dbReference type="Proteomes" id="UP000269721"/>
    </source>
</evidence>
<organism evidence="3 4">
    <name type="scientific">Blyttiomyces helicus</name>
    <dbReference type="NCBI Taxonomy" id="388810"/>
    <lineage>
        <taxon>Eukaryota</taxon>
        <taxon>Fungi</taxon>
        <taxon>Fungi incertae sedis</taxon>
        <taxon>Chytridiomycota</taxon>
        <taxon>Chytridiomycota incertae sedis</taxon>
        <taxon>Chytridiomycetes</taxon>
        <taxon>Chytridiomycetes incertae sedis</taxon>
        <taxon>Blyttiomyces</taxon>
    </lineage>
</organism>
<keyword evidence="4" id="KW-1185">Reference proteome</keyword>
<dbReference type="AlphaFoldDB" id="A0A4P9WAZ6"/>
<keyword evidence="2" id="KW-0732">Signal</keyword>
<dbReference type="SUPFAM" id="SSF55961">
    <property type="entry name" value="Bet v1-like"/>
    <property type="match status" value="1"/>
</dbReference>
<keyword evidence="1" id="KW-1133">Transmembrane helix</keyword>
<feature type="chain" id="PRO_5020876792" description="Coenzyme Q-binding protein COQ10 START domain-containing protein" evidence="2">
    <location>
        <begin position="25"/>
        <end position="262"/>
    </location>
</feature>
<sequence>MARTPLHHLLLILAVLLLATHTLAADDLEDLDLPAHLNPNSDDTVPAHLQQDVDIWVSLGGFARDNLYWILPSALFAITANFLFMMHSLGSLQREEHVIVRAAKFNSPSVEAVWRAVCDWEAHPGWRGDVKRVKVLSAAEREKRVIETTWIGDFEYEVVEEEKHVLLVREIVSTPATLAPWYQGGHFFGGRWTIEFDTPKSGSGCIIYVTEQGIVRGTVVRMLNSLWGFHGPVESFLRNLAGLLGDKEMVIIRPDNGKLVVE</sequence>
<feature type="transmembrane region" description="Helical" evidence="1">
    <location>
        <begin position="67"/>
        <end position="84"/>
    </location>
</feature>
<keyword evidence="1" id="KW-0812">Transmembrane</keyword>
<dbReference type="InterPro" id="IPR023393">
    <property type="entry name" value="START-like_dom_sf"/>
</dbReference>
<dbReference type="Proteomes" id="UP000269721">
    <property type="component" value="Unassembled WGS sequence"/>
</dbReference>
<keyword evidence="1" id="KW-0472">Membrane</keyword>